<dbReference type="Proteomes" id="UP000276133">
    <property type="component" value="Unassembled WGS sequence"/>
</dbReference>
<reference evidence="2 3" key="1">
    <citation type="journal article" date="2018" name="Sci. Rep.">
        <title>Genomic signatures of local adaptation to the degree of environmental predictability in rotifers.</title>
        <authorList>
            <person name="Franch-Gras L."/>
            <person name="Hahn C."/>
            <person name="Garcia-Roger E.M."/>
            <person name="Carmona M.J."/>
            <person name="Serra M."/>
            <person name="Gomez A."/>
        </authorList>
    </citation>
    <scope>NUCLEOTIDE SEQUENCE [LARGE SCALE GENOMIC DNA]</scope>
    <source>
        <strain evidence="2">HYR1</strain>
    </source>
</reference>
<evidence type="ECO:0000313" key="2">
    <source>
        <dbReference type="EMBL" id="RNA08977.1"/>
    </source>
</evidence>
<organism evidence="2 3">
    <name type="scientific">Brachionus plicatilis</name>
    <name type="common">Marine rotifer</name>
    <name type="synonym">Brachionus muelleri</name>
    <dbReference type="NCBI Taxonomy" id="10195"/>
    <lineage>
        <taxon>Eukaryota</taxon>
        <taxon>Metazoa</taxon>
        <taxon>Spiralia</taxon>
        <taxon>Gnathifera</taxon>
        <taxon>Rotifera</taxon>
        <taxon>Eurotatoria</taxon>
        <taxon>Monogononta</taxon>
        <taxon>Pseudotrocha</taxon>
        <taxon>Ploima</taxon>
        <taxon>Brachionidae</taxon>
        <taxon>Brachionus</taxon>
    </lineage>
</organism>
<name>A0A3M7QBX5_BRAPC</name>
<evidence type="ECO:0000313" key="3">
    <source>
        <dbReference type="Proteomes" id="UP000276133"/>
    </source>
</evidence>
<protein>
    <submittedName>
        <fullName evidence="2">Uncharacterized protein</fullName>
    </submittedName>
</protein>
<dbReference type="AlphaFoldDB" id="A0A3M7QBX5"/>
<evidence type="ECO:0000256" key="1">
    <source>
        <dbReference type="SAM" id="MobiDB-lite"/>
    </source>
</evidence>
<proteinExistence type="predicted"/>
<keyword evidence="3" id="KW-1185">Reference proteome</keyword>
<feature type="region of interest" description="Disordered" evidence="1">
    <location>
        <begin position="1"/>
        <end position="21"/>
    </location>
</feature>
<feature type="compositionally biased region" description="Polar residues" evidence="1">
    <location>
        <begin position="1"/>
        <end position="15"/>
    </location>
</feature>
<accession>A0A3M7QBX5</accession>
<dbReference type="EMBL" id="REGN01006582">
    <property type="protein sequence ID" value="RNA08977.1"/>
    <property type="molecule type" value="Genomic_DNA"/>
</dbReference>
<comment type="caution">
    <text evidence="2">The sequence shown here is derived from an EMBL/GenBank/DDBJ whole genome shotgun (WGS) entry which is preliminary data.</text>
</comment>
<gene>
    <name evidence="2" type="ORF">BpHYR1_013555</name>
</gene>
<sequence>MSNRGKNQNKNSKNKCTLGENKGYKQQKAEFIEPQFLEKIRFSQTNISEKKTNEIYKNMESNEWNKENGAYHDPIDIVIMPDGKYTSYDNKRLYCAKKLGVRLRARIHYYTDYADFSRVNSKKTWQKAIEERCRDARNDWSEKEKYGYENYPLLRN</sequence>